<dbReference type="InterPro" id="IPR013767">
    <property type="entry name" value="PAS_fold"/>
</dbReference>
<keyword evidence="5" id="KW-0804">Transcription</keyword>
<dbReference type="GO" id="GO:0046983">
    <property type="term" value="F:protein dimerization activity"/>
    <property type="evidence" value="ECO:0007669"/>
    <property type="project" value="InterPro"/>
</dbReference>
<comment type="caution">
    <text evidence="10">The sequence shown here is derived from an EMBL/GenBank/DDBJ whole genome shotgun (WGS) entry which is preliminary data.</text>
</comment>
<evidence type="ECO:0000259" key="8">
    <source>
        <dbReference type="PROSITE" id="PS50112"/>
    </source>
</evidence>
<gene>
    <name evidence="10" type="ORF">A6R68_22874</name>
</gene>
<dbReference type="Proteomes" id="UP000092124">
    <property type="component" value="Unassembled WGS sequence"/>
</dbReference>
<feature type="domain" description="PAS" evidence="8">
    <location>
        <begin position="57"/>
        <end position="128"/>
    </location>
</feature>
<dbReference type="SUPFAM" id="SSF47459">
    <property type="entry name" value="HLH, helix-loop-helix DNA-binding domain"/>
    <property type="match status" value="1"/>
</dbReference>
<dbReference type="CDD" id="cd00130">
    <property type="entry name" value="PAS"/>
    <property type="match status" value="2"/>
</dbReference>
<evidence type="ECO:0000256" key="6">
    <source>
        <dbReference type="ARBA" id="ARBA00023242"/>
    </source>
</evidence>
<keyword evidence="6" id="KW-0539">Nucleus</keyword>
<reference evidence="10 11" key="1">
    <citation type="submission" date="2016-06" db="EMBL/GenBank/DDBJ databases">
        <title>The Draft Genome Sequence and Annotation of the Desert Woodrat Neotoma lepida.</title>
        <authorList>
            <person name="Campbell M."/>
            <person name="Oakeson K.F."/>
            <person name="Yandell M."/>
            <person name="Halpert J.R."/>
            <person name="Dearing D."/>
        </authorList>
    </citation>
    <scope>NUCLEOTIDE SEQUENCE [LARGE SCALE GENOMIC DNA]</scope>
    <source>
        <strain evidence="10">417</strain>
        <tissue evidence="10">Liver</tissue>
    </source>
</reference>
<evidence type="ECO:0000313" key="11">
    <source>
        <dbReference type="Proteomes" id="UP000092124"/>
    </source>
</evidence>
<evidence type="ECO:0000256" key="7">
    <source>
        <dbReference type="SAM" id="MobiDB-lite"/>
    </source>
</evidence>
<accession>A0A1A6HZI2</accession>
<dbReference type="GO" id="GO:0005634">
    <property type="term" value="C:nucleus"/>
    <property type="evidence" value="ECO:0007669"/>
    <property type="project" value="UniProtKB-SubCell"/>
</dbReference>
<dbReference type="PRINTS" id="PR00785">
    <property type="entry name" value="NCTRNSLOCATR"/>
</dbReference>
<dbReference type="GO" id="GO:0005737">
    <property type="term" value="C:cytoplasm"/>
    <property type="evidence" value="ECO:0007669"/>
    <property type="project" value="InterPro"/>
</dbReference>
<proteinExistence type="predicted"/>
<dbReference type="SUPFAM" id="SSF55785">
    <property type="entry name" value="PYP-like sensor domain (PAS domain)"/>
    <property type="match status" value="2"/>
</dbReference>
<comment type="subcellular location">
    <subcellularLocation>
        <location evidence="1">Nucleus</location>
    </subcellularLocation>
</comment>
<keyword evidence="4" id="KW-0238">DNA-binding</keyword>
<feature type="region of interest" description="Disordered" evidence="7">
    <location>
        <begin position="389"/>
        <end position="442"/>
    </location>
</feature>
<dbReference type="InterPro" id="IPR000014">
    <property type="entry name" value="PAS"/>
</dbReference>
<keyword evidence="3" id="KW-0805">Transcription regulation</keyword>
<organism evidence="10 11">
    <name type="scientific">Neotoma lepida</name>
    <name type="common">Desert woodrat</name>
    <dbReference type="NCBI Taxonomy" id="56216"/>
    <lineage>
        <taxon>Eukaryota</taxon>
        <taxon>Metazoa</taxon>
        <taxon>Chordata</taxon>
        <taxon>Craniata</taxon>
        <taxon>Vertebrata</taxon>
        <taxon>Euteleostomi</taxon>
        <taxon>Mammalia</taxon>
        <taxon>Eutheria</taxon>
        <taxon>Euarchontoglires</taxon>
        <taxon>Glires</taxon>
        <taxon>Rodentia</taxon>
        <taxon>Myomorpha</taxon>
        <taxon>Muroidea</taxon>
        <taxon>Cricetidae</taxon>
        <taxon>Neotominae</taxon>
        <taxon>Neotoma</taxon>
    </lineage>
</organism>
<dbReference type="SMART" id="SM00091">
    <property type="entry name" value="PAS"/>
    <property type="match status" value="2"/>
</dbReference>
<dbReference type="InterPro" id="IPR011598">
    <property type="entry name" value="bHLH_dom"/>
</dbReference>
<dbReference type="PROSITE" id="PS50888">
    <property type="entry name" value="BHLH"/>
    <property type="match status" value="1"/>
</dbReference>
<evidence type="ECO:0000256" key="1">
    <source>
        <dbReference type="ARBA" id="ARBA00004123"/>
    </source>
</evidence>
<dbReference type="OrthoDB" id="71302at2759"/>
<feature type="domain" description="BHLH" evidence="9">
    <location>
        <begin position="1"/>
        <end position="38"/>
    </location>
</feature>
<sequence length="498" mass="55563">MNHLIQELSSMIPPLSPEARKLDKLSVLRRAVQYLRSLRGMTESFLGENSRPSFIHDKELSHLILKTAEGFLFVVGCERGRILFVSKSISKTLQYDQGSLMGQNLFDFLHPKDVAKVKEQLSCDVSPREKSVYSRGHTGRPHMHSGSRRSFFFRMKSCKIPVKEELQCSPCSKKKDHRKFYTVHCTGYLRSWPPNVVGMEKERDDEKDSGPLTCLVAMGRLHPYAIPQKSGKIKVRPTEFITRFALNGKFVYVDQRATAILGYLPQELLGTSCYEYFHQDDHSNLTDKHKADSYKFRVKDGSFVTLRSQWFSFTNPWTKEMEYIVSVNTLVLGRSETGAPSMLHGSGSQSSEDSFRQPCISVPGMSTGTVLGAGSIGTEIANEVLSLQRLHSSSPEDSDPSEIVRDSHGINRRNASVPVSTKECFLPSPETGGLEAARQHQSIEAAHSHGPLLSDGAQLDFDALCDNDDAAMAAFMNYLEAEAGLGEPGDFSDIPWTL</sequence>
<dbReference type="Gene3D" id="3.30.450.20">
    <property type="entry name" value="PAS domain"/>
    <property type="match status" value="2"/>
</dbReference>
<evidence type="ECO:0000256" key="2">
    <source>
        <dbReference type="ARBA" id="ARBA00022737"/>
    </source>
</evidence>
<evidence type="ECO:0000256" key="4">
    <source>
        <dbReference type="ARBA" id="ARBA00023125"/>
    </source>
</evidence>
<dbReference type="Pfam" id="PF14598">
    <property type="entry name" value="PAS_11"/>
    <property type="match status" value="1"/>
</dbReference>
<dbReference type="PANTHER" id="PTHR23042">
    <property type="entry name" value="CIRCADIAN PROTEIN CLOCK/ARNT/BMAL/PAS"/>
    <property type="match status" value="1"/>
</dbReference>
<dbReference type="InterPro" id="IPR035965">
    <property type="entry name" value="PAS-like_dom_sf"/>
</dbReference>
<evidence type="ECO:0000313" key="10">
    <source>
        <dbReference type="EMBL" id="OBS83142.1"/>
    </source>
</evidence>
<evidence type="ECO:0008006" key="12">
    <source>
        <dbReference type="Google" id="ProtNLM"/>
    </source>
</evidence>
<feature type="non-terminal residue" evidence="10">
    <location>
        <position position="498"/>
    </location>
</feature>
<evidence type="ECO:0000256" key="5">
    <source>
        <dbReference type="ARBA" id="ARBA00023163"/>
    </source>
</evidence>
<keyword evidence="11" id="KW-1185">Reference proteome</keyword>
<dbReference type="Pfam" id="PF00010">
    <property type="entry name" value="HLH"/>
    <property type="match status" value="1"/>
</dbReference>
<feature type="domain" description="PAS" evidence="8">
    <location>
        <begin position="247"/>
        <end position="301"/>
    </location>
</feature>
<dbReference type="STRING" id="56216.A0A1A6HZI2"/>
<dbReference type="PROSITE" id="PS50112">
    <property type="entry name" value="PAS"/>
    <property type="match status" value="2"/>
</dbReference>
<dbReference type="InterPro" id="IPR036638">
    <property type="entry name" value="HLH_DNA-bd_sf"/>
</dbReference>
<dbReference type="InterPro" id="IPR001067">
    <property type="entry name" value="Nuc_translocat"/>
</dbReference>
<dbReference type="Gene3D" id="4.10.280.10">
    <property type="entry name" value="Helix-loop-helix DNA-binding domain"/>
    <property type="match status" value="1"/>
</dbReference>
<evidence type="ECO:0000256" key="3">
    <source>
        <dbReference type="ARBA" id="ARBA00023015"/>
    </source>
</evidence>
<dbReference type="AlphaFoldDB" id="A0A1A6HZI2"/>
<dbReference type="GO" id="GO:0003677">
    <property type="term" value="F:DNA binding"/>
    <property type="evidence" value="ECO:0007669"/>
    <property type="project" value="UniProtKB-KW"/>
</dbReference>
<dbReference type="Pfam" id="PF00989">
    <property type="entry name" value="PAS"/>
    <property type="match status" value="1"/>
</dbReference>
<dbReference type="GO" id="GO:0005667">
    <property type="term" value="C:transcription regulator complex"/>
    <property type="evidence" value="ECO:0007669"/>
    <property type="project" value="InterPro"/>
</dbReference>
<dbReference type="GO" id="GO:0003700">
    <property type="term" value="F:DNA-binding transcription factor activity"/>
    <property type="evidence" value="ECO:0007669"/>
    <property type="project" value="InterPro"/>
</dbReference>
<evidence type="ECO:0000259" key="9">
    <source>
        <dbReference type="PROSITE" id="PS50888"/>
    </source>
</evidence>
<dbReference type="InterPro" id="IPR050933">
    <property type="entry name" value="Circadian_TF"/>
</dbReference>
<name>A0A1A6HZI2_NEOLE</name>
<keyword evidence="2" id="KW-0677">Repeat</keyword>
<protein>
    <recommendedName>
        <fullName evidence="12">Aryl hydrocarbon receptor nuclear translocator-like protein 2</fullName>
    </recommendedName>
</protein>
<dbReference type="EMBL" id="LZPO01007958">
    <property type="protein sequence ID" value="OBS83142.1"/>
    <property type="molecule type" value="Genomic_DNA"/>
</dbReference>